<feature type="domain" description="C2H2-type" evidence="2">
    <location>
        <begin position="46"/>
        <end position="73"/>
    </location>
</feature>
<dbReference type="InterPro" id="IPR013087">
    <property type="entry name" value="Znf_C2H2_type"/>
</dbReference>
<protein>
    <submittedName>
        <fullName evidence="3">Protein IG</fullName>
    </submittedName>
</protein>
<dbReference type="KEGG" id="vg:80541353"/>
<keyword evidence="1" id="KW-0479">Metal-binding</keyword>
<name>A0A5P9JSK6_9ALPH</name>
<keyword evidence="4" id="KW-1185">Reference proteome</keyword>
<evidence type="ECO:0000313" key="4">
    <source>
        <dbReference type="Proteomes" id="UP001162227"/>
    </source>
</evidence>
<dbReference type="PROSITE" id="PS50157">
    <property type="entry name" value="ZINC_FINGER_C2H2_2"/>
    <property type="match status" value="1"/>
</dbReference>
<dbReference type="RefSeq" id="YP_010802580.1">
    <property type="nucleotide sequence ID" value="NC_077028.1"/>
</dbReference>
<evidence type="ECO:0000256" key="1">
    <source>
        <dbReference type="PROSITE-ProRule" id="PRU00042"/>
    </source>
</evidence>
<dbReference type="GeneID" id="80541353"/>
<proteinExistence type="predicted"/>
<keyword evidence="1" id="KW-0863">Zinc-finger</keyword>
<dbReference type="PROSITE" id="PS00028">
    <property type="entry name" value="ZINC_FINGER_C2H2_1"/>
    <property type="match status" value="1"/>
</dbReference>
<dbReference type="SUPFAM" id="SSF57667">
    <property type="entry name" value="beta-beta-alpha zinc fingers"/>
    <property type="match status" value="1"/>
</dbReference>
<evidence type="ECO:0000259" key="2">
    <source>
        <dbReference type="PROSITE" id="PS50157"/>
    </source>
</evidence>
<evidence type="ECO:0000313" key="3">
    <source>
        <dbReference type="EMBL" id="QFU14550.1"/>
    </source>
</evidence>
<dbReference type="GO" id="GO:0008270">
    <property type="term" value="F:zinc ion binding"/>
    <property type="evidence" value="ECO:0007669"/>
    <property type="project" value="UniProtKB-KW"/>
</dbReference>
<keyword evidence="1" id="KW-0862">Zinc</keyword>
<dbReference type="EMBL" id="MK955929">
    <property type="protein sequence ID" value="QFU14550.1"/>
    <property type="molecule type" value="Genomic_DNA"/>
</dbReference>
<reference evidence="3" key="2">
    <citation type="submission" date="2019-05" db="EMBL/GenBank/DDBJ databases">
        <authorList>
            <person name="Sutherland M."/>
            <person name="Sarker S."/>
            <person name="Raidal S.R."/>
        </authorList>
    </citation>
    <scope>NUCLEOTIDE SEQUENCE</scope>
    <source>
        <strain evidence="3">PsHV 5</strain>
    </source>
</reference>
<dbReference type="Proteomes" id="UP001162227">
    <property type="component" value="Segment"/>
</dbReference>
<reference evidence="3" key="1">
    <citation type="journal article" date="2019" name="Vet. Microbiol.">
        <title>Molecular and microscopic characterisation of a novel pathogenic herpesvirus from Indian ringneck parrots (Psittacula krameri).</title>
        <authorList>
            <person name="Sutherland M."/>
            <person name="Sarker S."/>
            <person name="Raidal S.R."/>
        </authorList>
    </citation>
    <scope>NUCLEOTIDE SEQUENCE</scope>
    <source>
        <strain evidence="3">PsHV 5</strain>
    </source>
</reference>
<dbReference type="InterPro" id="IPR036236">
    <property type="entry name" value="Znf_C2H2_sf"/>
</dbReference>
<accession>A0A5P9JSK6</accession>
<organism evidence="3 4">
    <name type="scientific">Psittacid alphaherpesvirus 5</name>
    <dbReference type="NCBI Taxonomy" id="2972693"/>
    <lineage>
        <taxon>Viruses</taxon>
        <taxon>Duplodnaviria</taxon>
        <taxon>Heunggongvirae</taxon>
        <taxon>Peploviricota</taxon>
        <taxon>Herviviricetes</taxon>
        <taxon>Herpesvirales</taxon>
        <taxon>Orthoherpesviridae</taxon>
        <taxon>Alphaherpesvirinae</taxon>
        <taxon>Iltovirus</taxon>
        <taxon>Iltovirus psittacidalpha5</taxon>
    </lineage>
</organism>
<sequence length="183" mass="20454">MTTPSSASEVPKGMIVKQALDGLLYLAYPRFKYIKGGYHRTTGNSFVCNHCGVEFSGEPYMKLHVQEHANYARLMCFYCHTPFVLLHKLRSHTKKCSLALARGTEPLIGHANTHGKSGTRKTTIYSVLSHETSDKECERVSHSPTRELSNTTVETDYVDETKEATNVLLALLETDTIISDNSK</sequence>
<gene>
    <name evidence="3" type="primary">protein IG</name>
</gene>